<dbReference type="Gene3D" id="2.60.120.620">
    <property type="entry name" value="q2cbj1_9rhob like domain"/>
    <property type="match status" value="1"/>
</dbReference>
<protein>
    <recommendedName>
        <fullName evidence="7">Phytanoyl-CoA dioxygenase</fullName>
    </recommendedName>
</protein>
<dbReference type="AlphaFoldDB" id="A0A9W8KXB1"/>
<dbReference type="PANTHER" id="PTHR20883:SF15">
    <property type="entry name" value="PHYTANOYL-COA DIOXYGENASE DOMAIN-CONTAINING PROTEIN 1"/>
    <property type="match status" value="1"/>
</dbReference>
<dbReference type="EMBL" id="JANBTW010000053">
    <property type="protein sequence ID" value="KAJ2674799.1"/>
    <property type="molecule type" value="Genomic_DNA"/>
</dbReference>
<dbReference type="InterPro" id="IPR008775">
    <property type="entry name" value="Phytyl_CoA_dOase-like"/>
</dbReference>
<comment type="similarity">
    <text evidence="2">Belongs to the PhyH family.</text>
</comment>
<evidence type="ECO:0000256" key="3">
    <source>
        <dbReference type="ARBA" id="ARBA00022723"/>
    </source>
</evidence>
<evidence type="ECO:0000256" key="1">
    <source>
        <dbReference type="ARBA" id="ARBA00001962"/>
    </source>
</evidence>
<evidence type="ECO:0000256" key="2">
    <source>
        <dbReference type="ARBA" id="ARBA00005830"/>
    </source>
</evidence>
<proteinExistence type="inferred from homology"/>
<comment type="caution">
    <text evidence="5">The sequence shown here is derived from an EMBL/GenBank/DDBJ whole genome shotgun (WGS) entry which is preliminary data.</text>
</comment>
<gene>
    <name evidence="5" type="ORF">GGI25_004186</name>
</gene>
<dbReference type="Pfam" id="PF05721">
    <property type="entry name" value="PhyH"/>
    <property type="match status" value="1"/>
</dbReference>
<dbReference type="GO" id="GO:0046872">
    <property type="term" value="F:metal ion binding"/>
    <property type="evidence" value="ECO:0007669"/>
    <property type="project" value="UniProtKB-KW"/>
</dbReference>
<comment type="cofactor">
    <cofactor evidence="1">
        <name>Fe cation</name>
        <dbReference type="ChEBI" id="CHEBI:24875"/>
    </cofactor>
</comment>
<evidence type="ECO:0000313" key="6">
    <source>
        <dbReference type="Proteomes" id="UP001151518"/>
    </source>
</evidence>
<dbReference type="SUPFAM" id="SSF51197">
    <property type="entry name" value="Clavaminate synthase-like"/>
    <property type="match status" value="1"/>
</dbReference>
<organism evidence="5 6">
    <name type="scientific">Coemansia spiralis</name>
    <dbReference type="NCBI Taxonomy" id="417178"/>
    <lineage>
        <taxon>Eukaryota</taxon>
        <taxon>Fungi</taxon>
        <taxon>Fungi incertae sedis</taxon>
        <taxon>Zoopagomycota</taxon>
        <taxon>Kickxellomycotina</taxon>
        <taxon>Kickxellomycetes</taxon>
        <taxon>Kickxellales</taxon>
        <taxon>Kickxellaceae</taxon>
        <taxon>Coemansia</taxon>
    </lineage>
</organism>
<evidence type="ECO:0008006" key="7">
    <source>
        <dbReference type="Google" id="ProtNLM"/>
    </source>
</evidence>
<name>A0A9W8KXB1_9FUNG</name>
<sequence>MELSDSKLEQFAQDGYVVIEEFLTPLEVEALRTRTAKLLTEFDPTTHKVVAFDTGLDDKHISDQYFLDSADKIHYFLEPTALLADDELVVNKIGHGLHIVDPVFSAVTHSDKFRQLTQRLNYADARVLQSMVILKQPKVGGAVPMHQDSSFLFTKPLSALGFWLALDKCTMANGCLEVLRGSSGEPITKRFVRSQGKTEMVDIEPTGGTKGAAAAAAAEGECVPVEVGAGALVLIHGQVLHRSAHNHSDQPRWAYTFHVVDGTCEYDERNWLQMPELTKL</sequence>
<reference evidence="5" key="1">
    <citation type="submission" date="2022-07" db="EMBL/GenBank/DDBJ databases">
        <title>Phylogenomic reconstructions and comparative analyses of Kickxellomycotina fungi.</title>
        <authorList>
            <person name="Reynolds N.K."/>
            <person name="Stajich J.E."/>
            <person name="Barry K."/>
            <person name="Grigoriev I.V."/>
            <person name="Crous P."/>
            <person name="Smith M.E."/>
        </authorList>
    </citation>
    <scope>NUCLEOTIDE SEQUENCE</scope>
    <source>
        <strain evidence="5">NRRL 3115</strain>
    </source>
</reference>
<dbReference type="OrthoDB" id="445007at2759"/>
<evidence type="ECO:0000256" key="4">
    <source>
        <dbReference type="ARBA" id="ARBA00023004"/>
    </source>
</evidence>
<dbReference type="Proteomes" id="UP001151518">
    <property type="component" value="Unassembled WGS sequence"/>
</dbReference>
<keyword evidence="4" id="KW-0408">Iron</keyword>
<dbReference type="PANTHER" id="PTHR20883">
    <property type="entry name" value="PHYTANOYL-COA DIOXYGENASE DOMAIN CONTAINING 1"/>
    <property type="match status" value="1"/>
</dbReference>
<evidence type="ECO:0000313" key="5">
    <source>
        <dbReference type="EMBL" id="KAJ2674799.1"/>
    </source>
</evidence>
<keyword evidence="3" id="KW-0479">Metal-binding</keyword>
<accession>A0A9W8KXB1</accession>